<reference evidence="5 6" key="1">
    <citation type="journal article" date="2016" name="Environ. Microbiol.">
        <title>Genomic resolution of a cold subsurface aquifer community provides metabolic insights for novel microbes adapted to high CO concentrations.</title>
        <authorList>
            <person name="Probst A.J."/>
            <person name="Castelle C.J."/>
            <person name="Singh A."/>
            <person name="Brown C.T."/>
            <person name="Anantharaman K."/>
            <person name="Sharon I."/>
            <person name="Hug L.A."/>
            <person name="Burstein D."/>
            <person name="Emerson J.B."/>
            <person name="Thomas B.C."/>
            <person name="Banfield J.F."/>
        </authorList>
    </citation>
    <scope>NUCLEOTIDE SEQUENCE [LARGE SCALE GENOMIC DNA]</scope>
    <source>
        <strain evidence="5">CG1_02_39_135</strain>
    </source>
</reference>
<gene>
    <name evidence="5" type="ORF">AUJ30_01740</name>
</gene>
<comment type="caution">
    <text evidence="5">The sequence shown here is derived from an EMBL/GenBank/DDBJ whole genome shotgun (WGS) entry which is preliminary data.</text>
</comment>
<protein>
    <submittedName>
        <fullName evidence="5">Histidine triad nucleotide-binding protein</fullName>
    </submittedName>
</protein>
<dbReference type="PRINTS" id="PR00332">
    <property type="entry name" value="HISTRIAD"/>
</dbReference>
<evidence type="ECO:0000256" key="1">
    <source>
        <dbReference type="PIRSR" id="PIRSR601310-1"/>
    </source>
</evidence>
<accession>A0A1J4XZT2</accession>
<dbReference type="InterPro" id="IPR001310">
    <property type="entry name" value="Histidine_triad_HIT"/>
</dbReference>
<name>A0A1J4XZT2_9BACT</name>
<dbReference type="STRING" id="1805425.AUJ30_01740"/>
<evidence type="ECO:0000256" key="2">
    <source>
        <dbReference type="PIRSR" id="PIRSR601310-3"/>
    </source>
</evidence>
<dbReference type="PROSITE" id="PS00892">
    <property type="entry name" value="HIT_1"/>
    <property type="match status" value="1"/>
</dbReference>
<dbReference type="PROSITE" id="PS51084">
    <property type="entry name" value="HIT_2"/>
    <property type="match status" value="1"/>
</dbReference>
<dbReference type="Gene3D" id="3.30.428.10">
    <property type="entry name" value="HIT-like"/>
    <property type="match status" value="1"/>
</dbReference>
<evidence type="ECO:0000259" key="4">
    <source>
        <dbReference type="PROSITE" id="PS51084"/>
    </source>
</evidence>
<dbReference type="InterPro" id="IPR011146">
    <property type="entry name" value="HIT-like"/>
</dbReference>
<dbReference type="Proteomes" id="UP000182693">
    <property type="component" value="Unassembled WGS sequence"/>
</dbReference>
<evidence type="ECO:0000313" key="5">
    <source>
        <dbReference type="EMBL" id="OIO64953.1"/>
    </source>
</evidence>
<dbReference type="EMBL" id="MNWX01000033">
    <property type="protein sequence ID" value="OIO64953.1"/>
    <property type="molecule type" value="Genomic_DNA"/>
</dbReference>
<proteinExistence type="predicted"/>
<dbReference type="AlphaFoldDB" id="A0A1J4XZT2"/>
<evidence type="ECO:0000256" key="3">
    <source>
        <dbReference type="PROSITE-ProRule" id="PRU00464"/>
    </source>
</evidence>
<feature type="active site" description="Tele-AMP-histidine intermediate" evidence="1">
    <location>
        <position position="97"/>
    </location>
</feature>
<dbReference type="GO" id="GO:0003824">
    <property type="term" value="F:catalytic activity"/>
    <property type="evidence" value="ECO:0007669"/>
    <property type="project" value="InterPro"/>
</dbReference>
<evidence type="ECO:0000313" key="6">
    <source>
        <dbReference type="Proteomes" id="UP000182693"/>
    </source>
</evidence>
<organism evidence="5 6">
    <name type="scientific">Candidatus Wolfebacteria bacterium CG1_02_39_135</name>
    <dbReference type="NCBI Taxonomy" id="1805425"/>
    <lineage>
        <taxon>Bacteria</taxon>
        <taxon>Candidatus Wolfeibacteriota</taxon>
    </lineage>
</organism>
<sequence length="113" mass="12918">MDCIFCKIINKEMPTDFIYEDESVVAFGDIRPSAPIHYLVVPREHIQSIIYLQKNHQEIISKLIFTAKNIAEKFGLKGYKLVFNVGREGGQIIDHLHLHLLGGWKNEAGKINV</sequence>
<dbReference type="InterPro" id="IPR019808">
    <property type="entry name" value="Histidine_triad_CS"/>
</dbReference>
<dbReference type="Pfam" id="PF11969">
    <property type="entry name" value="DcpS_C"/>
    <property type="match status" value="1"/>
</dbReference>
<dbReference type="InterPro" id="IPR036265">
    <property type="entry name" value="HIT-like_sf"/>
</dbReference>
<feature type="domain" description="HIT" evidence="4">
    <location>
        <begin position="4"/>
        <end position="110"/>
    </location>
</feature>
<dbReference type="SUPFAM" id="SSF54197">
    <property type="entry name" value="HIT-like"/>
    <property type="match status" value="1"/>
</dbReference>
<dbReference type="PANTHER" id="PTHR23089">
    <property type="entry name" value="HISTIDINE TRIAD HIT PROTEIN"/>
    <property type="match status" value="1"/>
</dbReference>
<feature type="short sequence motif" description="Histidine triad motif" evidence="2 3">
    <location>
        <begin position="95"/>
        <end position="99"/>
    </location>
</feature>